<feature type="domain" description="Kinesin motor" evidence="2">
    <location>
        <begin position="10"/>
        <end position="147"/>
    </location>
</feature>
<name>A0A3R7LDM1_TRYRA</name>
<reference evidence="3 4" key="1">
    <citation type="journal article" date="2018" name="BMC Genomics">
        <title>Genomic comparison of Trypanosoma conorhini and Trypanosoma rangeli to Trypanosoma cruzi strains of high and low virulence.</title>
        <authorList>
            <person name="Bradwell K.R."/>
            <person name="Koparde V.N."/>
            <person name="Matveyev A.V."/>
            <person name="Serrano M.G."/>
            <person name="Alves J.M."/>
            <person name="Parikh H."/>
            <person name="Huang B."/>
            <person name="Lee V."/>
            <person name="Espinosa-Alvarez O."/>
            <person name="Ortiz P.A."/>
            <person name="Costa-Martins A.G."/>
            <person name="Teixeira M.M."/>
            <person name="Buck G.A."/>
        </authorList>
    </citation>
    <scope>NUCLEOTIDE SEQUENCE [LARGE SCALE GENOMIC DNA]</scope>
    <source>
        <strain evidence="3 4">AM80</strain>
    </source>
</reference>
<dbReference type="InterPro" id="IPR001752">
    <property type="entry name" value="Kinesin_motor_dom"/>
</dbReference>
<feature type="binding site" evidence="1">
    <location>
        <begin position="88"/>
        <end position="95"/>
    </location>
    <ligand>
        <name>ATP</name>
        <dbReference type="ChEBI" id="CHEBI:30616"/>
    </ligand>
</feature>
<dbReference type="GO" id="GO:0005874">
    <property type="term" value="C:microtubule"/>
    <property type="evidence" value="ECO:0007669"/>
    <property type="project" value="TreeGrafter"/>
</dbReference>
<sequence>MGDLAGTTGRVQVSVRVCPPRQGEKEIVHADADDPRAVLIDAELARGATMFKFDRVFSGGQEEIYEAIGRPMLKEAFEGFNVCLFAYGQTGSGKTHSLFGDLDDKEGQGVAPRFAQDMIEEAQLRVESDSAATIKFFVTMVEVYMEK</sequence>
<keyword evidence="1" id="KW-0067">ATP-binding</keyword>
<evidence type="ECO:0000313" key="3">
    <source>
        <dbReference type="EMBL" id="RNE95162.1"/>
    </source>
</evidence>
<dbReference type="GO" id="GO:0005524">
    <property type="term" value="F:ATP binding"/>
    <property type="evidence" value="ECO:0007669"/>
    <property type="project" value="UniProtKB-UniRule"/>
</dbReference>
<dbReference type="InterPro" id="IPR027417">
    <property type="entry name" value="P-loop_NTPase"/>
</dbReference>
<dbReference type="InterPro" id="IPR036961">
    <property type="entry name" value="Kinesin_motor_dom_sf"/>
</dbReference>
<dbReference type="GeneID" id="40334298"/>
<dbReference type="OMA" id="SIWFEGQ"/>
<protein>
    <submittedName>
        <fullName evidence="3">Putative kinesin</fullName>
    </submittedName>
</protein>
<dbReference type="RefSeq" id="XP_029233154.1">
    <property type="nucleotide sequence ID" value="XM_029386990.1"/>
</dbReference>
<dbReference type="GO" id="GO:0016887">
    <property type="term" value="F:ATP hydrolysis activity"/>
    <property type="evidence" value="ECO:0007669"/>
    <property type="project" value="TreeGrafter"/>
</dbReference>
<keyword evidence="1" id="KW-0505">Motor protein</keyword>
<evidence type="ECO:0000259" key="2">
    <source>
        <dbReference type="PROSITE" id="PS50067"/>
    </source>
</evidence>
<dbReference type="PROSITE" id="PS50067">
    <property type="entry name" value="KINESIN_MOTOR_2"/>
    <property type="match status" value="1"/>
</dbReference>
<comment type="similarity">
    <text evidence="1">Belongs to the TRAFAC class myosin-kinesin ATPase superfamily. Kinesin family.</text>
</comment>
<evidence type="ECO:0000256" key="1">
    <source>
        <dbReference type="PROSITE-ProRule" id="PRU00283"/>
    </source>
</evidence>
<dbReference type="GO" id="GO:0005871">
    <property type="term" value="C:kinesin complex"/>
    <property type="evidence" value="ECO:0007669"/>
    <property type="project" value="TreeGrafter"/>
</dbReference>
<dbReference type="Gene3D" id="3.40.850.10">
    <property type="entry name" value="Kinesin motor domain"/>
    <property type="match status" value="1"/>
</dbReference>
<dbReference type="AlphaFoldDB" id="A0A3R7LDM1"/>
<dbReference type="InterPro" id="IPR027640">
    <property type="entry name" value="Kinesin-like_fam"/>
</dbReference>
<proteinExistence type="inferred from homology"/>
<gene>
    <name evidence="3" type="ORF">TraAM80_10365</name>
</gene>
<organism evidence="3 4">
    <name type="scientific">Trypanosoma rangeli</name>
    <dbReference type="NCBI Taxonomy" id="5698"/>
    <lineage>
        <taxon>Eukaryota</taxon>
        <taxon>Discoba</taxon>
        <taxon>Euglenozoa</taxon>
        <taxon>Kinetoplastea</taxon>
        <taxon>Metakinetoplastina</taxon>
        <taxon>Trypanosomatida</taxon>
        <taxon>Trypanosomatidae</taxon>
        <taxon>Trypanosoma</taxon>
        <taxon>Herpetosoma</taxon>
    </lineage>
</organism>
<accession>A0A3R7LDM1</accession>
<dbReference type="SMART" id="SM00129">
    <property type="entry name" value="KISc"/>
    <property type="match status" value="1"/>
</dbReference>
<dbReference type="GO" id="GO:0008017">
    <property type="term" value="F:microtubule binding"/>
    <property type="evidence" value="ECO:0007669"/>
    <property type="project" value="InterPro"/>
</dbReference>
<evidence type="ECO:0000313" key="4">
    <source>
        <dbReference type="Proteomes" id="UP000283634"/>
    </source>
</evidence>
<dbReference type="Pfam" id="PF00225">
    <property type="entry name" value="Kinesin"/>
    <property type="match status" value="1"/>
</dbReference>
<dbReference type="GO" id="GO:0007018">
    <property type="term" value="P:microtubule-based movement"/>
    <property type="evidence" value="ECO:0007669"/>
    <property type="project" value="InterPro"/>
</dbReference>
<dbReference type="PANTHER" id="PTHR24115:SF546">
    <property type="entry name" value="KINESIN-LIKE PROTEIN KIF14"/>
    <property type="match status" value="1"/>
</dbReference>
<dbReference type="SUPFAM" id="SSF52540">
    <property type="entry name" value="P-loop containing nucleoside triphosphate hydrolases"/>
    <property type="match status" value="1"/>
</dbReference>
<dbReference type="EMBL" id="MKGL01000931">
    <property type="protein sequence ID" value="RNE95162.1"/>
    <property type="molecule type" value="Genomic_DNA"/>
</dbReference>
<dbReference type="PANTHER" id="PTHR24115">
    <property type="entry name" value="KINESIN-RELATED"/>
    <property type="match status" value="1"/>
</dbReference>
<dbReference type="OrthoDB" id="3176171at2759"/>
<dbReference type="Proteomes" id="UP000283634">
    <property type="component" value="Unassembled WGS sequence"/>
</dbReference>
<keyword evidence="1" id="KW-0547">Nucleotide-binding</keyword>
<feature type="non-terminal residue" evidence="3">
    <location>
        <position position="147"/>
    </location>
</feature>
<comment type="caution">
    <text evidence="3">The sequence shown here is derived from an EMBL/GenBank/DDBJ whole genome shotgun (WGS) entry which is preliminary data.</text>
</comment>
<keyword evidence="4" id="KW-1185">Reference proteome</keyword>
<dbReference type="GO" id="GO:0003777">
    <property type="term" value="F:microtubule motor activity"/>
    <property type="evidence" value="ECO:0007669"/>
    <property type="project" value="InterPro"/>
</dbReference>